<dbReference type="Proteomes" id="UP000002019">
    <property type="component" value="Chromosome"/>
</dbReference>
<dbReference type="AlphaFoldDB" id="B0VHV8"/>
<evidence type="ECO:0008006" key="5">
    <source>
        <dbReference type="Google" id="ProtNLM"/>
    </source>
</evidence>
<protein>
    <recommendedName>
        <fullName evidence="5">Chromosome partition protein Smc</fullName>
    </recommendedName>
</protein>
<evidence type="ECO:0000313" key="4">
    <source>
        <dbReference type="Proteomes" id="UP000002019"/>
    </source>
</evidence>
<proteinExistence type="predicted"/>
<dbReference type="HOGENOM" id="CLU_958781_0_0_0"/>
<feature type="transmembrane region" description="Helical" evidence="2">
    <location>
        <begin position="6"/>
        <end position="26"/>
    </location>
</feature>
<accession>B0VHV8</accession>
<sequence>MKATTAIIVAVLAILTIVFAVLWINANGKSKDIMKSNEELKKLYETSTSTIGEIQSSLESLEQDLSGQLFTQKEIPGTSPEERRNRIISSIAHMRDQIEADKKKIATLEKQLATSKNQLKGVQEIVNKLKASISEKEQIMDELQQRLGILNETLETERRTSAEEIQKREMTITEKEQQITQQSIEANTIYYVYGTRKELMAKGIMDRKGGLLGIGKVSTVKQNIPIEQFNSMNLLETQQISFPATKKGYSILTNHPATSYKVEKEGDQNILTILDPTNFRKQKFVVIELL</sequence>
<dbReference type="OrthoDB" id="597123at2"/>
<keyword evidence="2" id="KW-0812">Transmembrane</keyword>
<dbReference type="STRING" id="459349.CLOAM1057"/>
<dbReference type="eggNOG" id="COG5185">
    <property type="taxonomic scope" value="Bacteria"/>
</dbReference>
<feature type="coiled-coil region" evidence="1">
    <location>
        <begin position="91"/>
        <end position="160"/>
    </location>
</feature>
<dbReference type="RefSeq" id="WP_015424787.1">
    <property type="nucleotide sequence ID" value="NC_020449.1"/>
</dbReference>
<evidence type="ECO:0000313" key="3">
    <source>
        <dbReference type="EMBL" id="CAO80929.1"/>
    </source>
</evidence>
<dbReference type="EMBL" id="CU466930">
    <property type="protein sequence ID" value="CAO80929.1"/>
    <property type="molecule type" value="Genomic_DNA"/>
</dbReference>
<name>B0VHV8_CLOAI</name>
<keyword evidence="2" id="KW-1133">Transmembrane helix</keyword>
<dbReference type="KEGG" id="caci:CLOAM1057"/>
<reference evidence="3 4" key="1">
    <citation type="journal article" date="2008" name="J. Bacteriol.">
        <title>'Candidatus Cloacamonas acidaminovorans': genome sequence reconstruction provides a first glimpse of a new bacterial division.</title>
        <authorList>
            <person name="Pelletier E."/>
            <person name="Kreimeyer A."/>
            <person name="Bocs S."/>
            <person name="Rouy Z."/>
            <person name="Gyapay G."/>
            <person name="Chouari R."/>
            <person name="Riviere D."/>
            <person name="Ganesan A."/>
            <person name="Daegelen P."/>
            <person name="Sghir A."/>
            <person name="Cohen G.N."/>
            <person name="Medigue C."/>
            <person name="Weissenbach J."/>
            <person name="Le Paslier D."/>
        </authorList>
    </citation>
    <scope>NUCLEOTIDE SEQUENCE [LARGE SCALE GENOMIC DNA]</scope>
    <source>
        <strain evidence="4">Evry</strain>
    </source>
</reference>
<evidence type="ECO:0000256" key="2">
    <source>
        <dbReference type="SAM" id="Phobius"/>
    </source>
</evidence>
<keyword evidence="1" id="KW-0175">Coiled coil</keyword>
<keyword evidence="4" id="KW-1185">Reference proteome</keyword>
<keyword evidence="2" id="KW-0472">Membrane</keyword>
<evidence type="ECO:0000256" key="1">
    <source>
        <dbReference type="SAM" id="Coils"/>
    </source>
</evidence>
<gene>
    <name evidence="3" type="ordered locus">CLOAM1057</name>
</gene>
<organism evidence="3 4">
    <name type="scientific">Cloacimonas acidaminovorans (strain Evry)</name>
    <dbReference type="NCBI Taxonomy" id="459349"/>
    <lineage>
        <taxon>Bacteria</taxon>
        <taxon>Pseudomonadati</taxon>
        <taxon>Candidatus Cloacimonadota</taxon>
        <taxon>Candidatus Cloacimonadia</taxon>
        <taxon>Candidatus Cloacimonadales</taxon>
        <taxon>Candidatus Cloacimonadaceae</taxon>
        <taxon>Candidatus Cloacimonas</taxon>
    </lineage>
</organism>